<evidence type="ECO:0000256" key="1">
    <source>
        <dbReference type="ARBA" id="ARBA00004123"/>
    </source>
</evidence>
<name>A0AAN9SA89_PSOTE</name>
<keyword evidence="7 10" id="KW-0408">Iron</keyword>
<evidence type="ECO:0000256" key="5">
    <source>
        <dbReference type="ARBA" id="ARBA00022723"/>
    </source>
</evidence>
<comment type="similarity">
    <text evidence="3 10">Belongs to the iron/ascorbate-dependent oxidoreductase family.</text>
</comment>
<dbReference type="Pfam" id="PF14226">
    <property type="entry name" value="DIOX_N"/>
    <property type="match status" value="1"/>
</dbReference>
<dbReference type="SUPFAM" id="SSF51197">
    <property type="entry name" value="Clavaminate synthase-like"/>
    <property type="match status" value="1"/>
</dbReference>
<dbReference type="InterPro" id="IPR050295">
    <property type="entry name" value="Plant_2OG-oxidoreductases"/>
</dbReference>
<comment type="function">
    <text evidence="9">Involved in the regulation of shoot development and salicylic acid (SA) homeostasis.</text>
</comment>
<proteinExistence type="inferred from homology"/>
<protein>
    <recommendedName>
        <fullName evidence="12">Fe2OG dioxygenase domain-containing protein</fullName>
    </recommendedName>
</protein>
<keyword evidence="4" id="KW-0963">Cytoplasm</keyword>
<keyword evidence="14" id="KW-1185">Reference proteome</keyword>
<evidence type="ECO:0000256" key="8">
    <source>
        <dbReference type="ARBA" id="ARBA00023242"/>
    </source>
</evidence>
<evidence type="ECO:0000256" key="10">
    <source>
        <dbReference type="RuleBase" id="RU003682"/>
    </source>
</evidence>
<evidence type="ECO:0000256" key="4">
    <source>
        <dbReference type="ARBA" id="ARBA00022490"/>
    </source>
</evidence>
<dbReference type="PANTHER" id="PTHR47991">
    <property type="entry name" value="OXOGLUTARATE/IRON-DEPENDENT DIOXYGENASE"/>
    <property type="match status" value="1"/>
</dbReference>
<dbReference type="Gene3D" id="2.60.120.330">
    <property type="entry name" value="B-lactam Antibiotic, Isopenicillin N Synthase, Chain"/>
    <property type="match status" value="1"/>
</dbReference>
<gene>
    <name evidence="13" type="ORF">VNO78_20960</name>
</gene>
<evidence type="ECO:0000256" key="2">
    <source>
        <dbReference type="ARBA" id="ARBA00004496"/>
    </source>
</evidence>
<keyword evidence="6" id="KW-0847">Vitamin C</keyword>
<evidence type="ECO:0000256" key="7">
    <source>
        <dbReference type="ARBA" id="ARBA00023004"/>
    </source>
</evidence>
<comment type="caution">
    <text evidence="13">The sequence shown here is derived from an EMBL/GenBank/DDBJ whole genome shotgun (WGS) entry which is preliminary data.</text>
</comment>
<organism evidence="13 14">
    <name type="scientific">Psophocarpus tetragonolobus</name>
    <name type="common">Winged bean</name>
    <name type="synonym">Dolichos tetragonolobus</name>
    <dbReference type="NCBI Taxonomy" id="3891"/>
    <lineage>
        <taxon>Eukaryota</taxon>
        <taxon>Viridiplantae</taxon>
        <taxon>Streptophyta</taxon>
        <taxon>Embryophyta</taxon>
        <taxon>Tracheophyta</taxon>
        <taxon>Spermatophyta</taxon>
        <taxon>Magnoliopsida</taxon>
        <taxon>eudicotyledons</taxon>
        <taxon>Gunneridae</taxon>
        <taxon>Pentapetalae</taxon>
        <taxon>rosids</taxon>
        <taxon>fabids</taxon>
        <taxon>Fabales</taxon>
        <taxon>Fabaceae</taxon>
        <taxon>Papilionoideae</taxon>
        <taxon>50 kb inversion clade</taxon>
        <taxon>NPAAA clade</taxon>
        <taxon>indigoferoid/millettioid clade</taxon>
        <taxon>Phaseoleae</taxon>
        <taxon>Psophocarpus</taxon>
    </lineage>
</organism>
<evidence type="ECO:0000259" key="12">
    <source>
        <dbReference type="PROSITE" id="PS51471"/>
    </source>
</evidence>
<dbReference type="AlphaFoldDB" id="A0AAN9SA89"/>
<reference evidence="13 14" key="1">
    <citation type="submission" date="2024-01" db="EMBL/GenBank/DDBJ databases">
        <title>The genomes of 5 underutilized Papilionoideae crops provide insights into root nodulation and disease resistanc.</title>
        <authorList>
            <person name="Jiang F."/>
        </authorList>
    </citation>
    <scope>NUCLEOTIDE SEQUENCE [LARGE SCALE GENOMIC DNA]</scope>
    <source>
        <strain evidence="13">DUOXIRENSHENG_FW03</strain>
        <tissue evidence="13">Leaves</tissue>
    </source>
</reference>
<dbReference type="Pfam" id="PF03171">
    <property type="entry name" value="2OG-FeII_Oxy"/>
    <property type="match status" value="1"/>
</dbReference>
<dbReference type="GO" id="GO:0005634">
    <property type="term" value="C:nucleus"/>
    <property type="evidence" value="ECO:0007669"/>
    <property type="project" value="UniProtKB-SubCell"/>
</dbReference>
<sequence length="383" mass="43657">MSPAIMVGSNEKGESDAPGSQYQKGVKQLVENGLHTIPKKYILPLSDRPVANPEDSNVAKENLQLPIIDFSELLGPRRPQVLQSMANACERYGFFQVVNHGISDDVISSMRDLSGRFFDLPFEERAKYMTTDMRAPVRYGTSFSQTKDSVFCWRDFLKLLCYPLPDFLPHWPASPLDFRKVVATYTEETKNLFLMLMEAIQESLGIIIEEEESEGKDNILKELEDGSQMMVFNFYPPCPEPELTLGMPPHSDYGFLTLLLQDHVEGLQIQFQGQWFTVQPINNAFVVNVGDHLEIYSNGKYKSVLHRVVVNAMKKRTSVASLHSLPFNCTIRPSPKLIDEANPKRYADTNFDTFLTYVSTREPKRKEFLDSRKLTSTLLQEAH</sequence>
<dbReference type="PROSITE" id="PS51471">
    <property type="entry name" value="FE2OG_OXY"/>
    <property type="match status" value="1"/>
</dbReference>
<keyword evidence="8" id="KW-0539">Nucleus</keyword>
<dbReference type="EMBL" id="JAYMYS010000005">
    <property type="protein sequence ID" value="KAK7392518.1"/>
    <property type="molecule type" value="Genomic_DNA"/>
</dbReference>
<dbReference type="FunFam" id="2.60.120.330:FF:000015">
    <property type="entry name" value="Protein DMR6-LIKE OXYGENASE 1"/>
    <property type="match status" value="1"/>
</dbReference>
<dbReference type="GO" id="GO:0046872">
    <property type="term" value="F:metal ion binding"/>
    <property type="evidence" value="ECO:0007669"/>
    <property type="project" value="UniProtKB-KW"/>
</dbReference>
<dbReference type="InterPro" id="IPR026992">
    <property type="entry name" value="DIOX_N"/>
</dbReference>
<feature type="domain" description="Fe2OG dioxygenase" evidence="12">
    <location>
        <begin position="225"/>
        <end position="325"/>
    </location>
</feature>
<dbReference type="PRINTS" id="PR00682">
    <property type="entry name" value="IPNSYNTHASE"/>
</dbReference>
<keyword evidence="5 10" id="KW-0479">Metal-binding</keyword>
<evidence type="ECO:0000256" key="9">
    <source>
        <dbReference type="ARBA" id="ARBA00059922"/>
    </source>
</evidence>
<evidence type="ECO:0000256" key="11">
    <source>
        <dbReference type="SAM" id="MobiDB-lite"/>
    </source>
</evidence>
<feature type="region of interest" description="Disordered" evidence="11">
    <location>
        <begin position="1"/>
        <end position="21"/>
    </location>
</feature>
<dbReference type="GO" id="GO:0005737">
    <property type="term" value="C:cytoplasm"/>
    <property type="evidence" value="ECO:0007669"/>
    <property type="project" value="UniProtKB-SubCell"/>
</dbReference>
<evidence type="ECO:0000313" key="14">
    <source>
        <dbReference type="Proteomes" id="UP001386955"/>
    </source>
</evidence>
<accession>A0AAN9SA89</accession>
<dbReference type="InterPro" id="IPR027443">
    <property type="entry name" value="IPNS-like_sf"/>
</dbReference>
<keyword evidence="10" id="KW-0560">Oxidoreductase</keyword>
<evidence type="ECO:0000256" key="3">
    <source>
        <dbReference type="ARBA" id="ARBA00008056"/>
    </source>
</evidence>
<dbReference type="Proteomes" id="UP001386955">
    <property type="component" value="Unassembled WGS sequence"/>
</dbReference>
<comment type="subcellular location">
    <subcellularLocation>
        <location evidence="2">Cytoplasm</location>
    </subcellularLocation>
    <subcellularLocation>
        <location evidence="1">Nucleus</location>
    </subcellularLocation>
</comment>
<dbReference type="GO" id="GO:0031418">
    <property type="term" value="F:L-ascorbic acid binding"/>
    <property type="evidence" value="ECO:0007669"/>
    <property type="project" value="UniProtKB-KW"/>
</dbReference>
<evidence type="ECO:0000256" key="6">
    <source>
        <dbReference type="ARBA" id="ARBA00022896"/>
    </source>
</evidence>
<dbReference type="GO" id="GO:0016491">
    <property type="term" value="F:oxidoreductase activity"/>
    <property type="evidence" value="ECO:0007669"/>
    <property type="project" value="UniProtKB-KW"/>
</dbReference>
<evidence type="ECO:0000313" key="13">
    <source>
        <dbReference type="EMBL" id="KAK7392518.1"/>
    </source>
</evidence>
<dbReference type="InterPro" id="IPR044861">
    <property type="entry name" value="IPNS-like_FE2OG_OXY"/>
</dbReference>
<dbReference type="InterPro" id="IPR005123">
    <property type="entry name" value="Oxoglu/Fe-dep_dioxygenase_dom"/>
</dbReference>